<keyword evidence="2" id="KW-1185">Reference proteome</keyword>
<accession>A0A3N4K566</accession>
<proteinExistence type="predicted"/>
<organism evidence="1 2">
    <name type="scientific">Choiromyces venosus 120613-1</name>
    <dbReference type="NCBI Taxonomy" id="1336337"/>
    <lineage>
        <taxon>Eukaryota</taxon>
        <taxon>Fungi</taxon>
        <taxon>Dikarya</taxon>
        <taxon>Ascomycota</taxon>
        <taxon>Pezizomycotina</taxon>
        <taxon>Pezizomycetes</taxon>
        <taxon>Pezizales</taxon>
        <taxon>Tuberaceae</taxon>
        <taxon>Choiromyces</taxon>
    </lineage>
</organism>
<evidence type="ECO:0000313" key="1">
    <source>
        <dbReference type="EMBL" id="RPB04352.1"/>
    </source>
</evidence>
<dbReference type="Proteomes" id="UP000276215">
    <property type="component" value="Unassembled WGS sequence"/>
</dbReference>
<sequence>MNFTAIIAKFFLKKFHLSGICHIIFEKFYITTIQDGGHLKLVRSVAMYLSHTKALSWQVSWDYNTKNSLPLCSS</sequence>
<reference evidence="1 2" key="1">
    <citation type="journal article" date="2018" name="Nat. Ecol. Evol.">
        <title>Pezizomycetes genomes reveal the molecular basis of ectomycorrhizal truffle lifestyle.</title>
        <authorList>
            <person name="Murat C."/>
            <person name="Payen T."/>
            <person name="Noel B."/>
            <person name="Kuo A."/>
            <person name="Morin E."/>
            <person name="Chen J."/>
            <person name="Kohler A."/>
            <person name="Krizsan K."/>
            <person name="Balestrini R."/>
            <person name="Da Silva C."/>
            <person name="Montanini B."/>
            <person name="Hainaut M."/>
            <person name="Levati E."/>
            <person name="Barry K.W."/>
            <person name="Belfiori B."/>
            <person name="Cichocki N."/>
            <person name="Clum A."/>
            <person name="Dockter R.B."/>
            <person name="Fauchery L."/>
            <person name="Guy J."/>
            <person name="Iotti M."/>
            <person name="Le Tacon F."/>
            <person name="Lindquist E.A."/>
            <person name="Lipzen A."/>
            <person name="Malagnac F."/>
            <person name="Mello A."/>
            <person name="Molinier V."/>
            <person name="Miyauchi S."/>
            <person name="Poulain J."/>
            <person name="Riccioni C."/>
            <person name="Rubini A."/>
            <person name="Sitrit Y."/>
            <person name="Splivallo R."/>
            <person name="Traeger S."/>
            <person name="Wang M."/>
            <person name="Zifcakova L."/>
            <person name="Wipf D."/>
            <person name="Zambonelli A."/>
            <person name="Paolocci F."/>
            <person name="Nowrousian M."/>
            <person name="Ottonello S."/>
            <person name="Baldrian P."/>
            <person name="Spatafora J.W."/>
            <person name="Henrissat B."/>
            <person name="Nagy L.G."/>
            <person name="Aury J.M."/>
            <person name="Wincker P."/>
            <person name="Grigoriev I.V."/>
            <person name="Bonfante P."/>
            <person name="Martin F.M."/>
        </authorList>
    </citation>
    <scope>NUCLEOTIDE SEQUENCE [LARGE SCALE GENOMIC DNA]</scope>
    <source>
        <strain evidence="1 2">120613-1</strain>
    </source>
</reference>
<gene>
    <name evidence="1" type="ORF">L873DRAFT_1345270</name>
</gene>
<dbReference type="AlphaFoldDB" id="A0A3N4K566"/>
<evidence type="ECO:0000313" key="2">
    <source>
        <dbReference type="Proteomes" id="UP000276215"/>
    </source>
</evidence>
<name>A0A3N4K566_9PEZI</name>
<protein>
    <submittedName>
        <fullName evidence="1">Uncharacterized protein</fullName>
    </submittedName>
</protein>
<dbReference type="EMBL" id="ML120358">
    <property type="protein sequence ID" value="RPB04352.1"/>
    <property type="molecule type" value="Genomic_DNA"/>
</dbReference>